<dbReference type="NCBIfam" id="TIGR01256">
    <property type="entry name" value="modA"/>
    <property type="match status" value="1"/>
</dbReference>
<evidence type="ECO:0000313" key="7">
    <source>
        <dbReference type="EMBL" id="WGV26915.1"/>
    </source>
</evidence>
<evidence type="ECO:0000256" key="1">
    <source>
        <dbReference type="ARBA" id="ARBA00009175"/>
    </source>
</evidence>
<reference evidence="7 8" key="1">
    <citation type="journal article" date="2023" name="Limnol Oceanogr Lett">
        <title>Environmental adaptations by the intertidal Antarctic cyanobacterium Halotia branconii CENA392 as revealed using long-read genome sequencing.</title>
        <authorList>
            <person name="Dextro R.B."/>
            <person name="Delbaje E."/>
            <person name="Freitas P.N.N."/>
            <person name="Geraldes V."/>
            <person name="Pinto E."/>
            <person name="Long P.F."/>
            <person name="Fiore M.F."/>
        </authorList>
    </citation>
    <scope>NUCLEOTIDE SEQUENCE [LARGE SCALE GENOMIC DNA]</scope>
    <source>
        <strain evidence="7 8">CENA392</strain>
    </source>
</reference>
<dbReference type="Gene3D" id="3.40.190.10">
    <property type="entry name" value="Periplasmic binding protein-like II"/>
    <property type="match status" value="2"/>
</dbReference>
<feature type="signal peptide" evidence="6">
    <location>
        <begin position="1"/>
        <end position="19"/>
    </location>
</feature>
<dbReference type="SUPFAM" id="SSF53850">
    <property type="entry name" value="Periplasmic binding protein-like II"/>
    <property type="match status" value="1"/>
</dbReference>
<evidence type="ECO:0000256" key="5">
    <source>
        <dbReference type="PIRSR" id="PIRSR004846-1"/>
    </source>
</evidence>
<dbReference type="PIRSF" id="PIRSF004846">
    <property type="entry name" value="ModA"/>
    <property type="match status" value="1"/>
</dbReference>
<feature type="binding site" evidence="5">
    <location>
        <position position="83"/>
    </location>
    <ligand>
        <name>molybdate</name>
        <dbReference type="ChEBI" id="CHEBI:36264"/>
    </ligand>
</feature>
<dbReference type="GO" id="GO:0030973">
    <property type="term" value="F:molybdate ion binding"/>
    <property type="evidence" value="ECO:0007669"/>
    <property type="project" value="TreeGrafter"/>
</dbReference>
<dbReference type="CDD" id="cd13537">
    <property type="entry name" value="PBP2_YvgL_like"/>
    <property type="match status" value="1"/>
</dbReference>
<gene>
    <name evidence="7" type="primary">modA</name>
    <name evidence="7" type="ORF">QI031_05280</name>
</gene>
<keyword evidence="8" id="KW-1185">Reference proteome</keyword>
<dbReference type="FunFam" id="3.40.190.10:FF:000035">
    <property type="entry name" value="Molybdate ABC transporter substrate-binding protein"/>
    <property type="match status" value="1"/>
</dbReference>
<dbReference type="Pfam" id="PF13531">
    <property type="entry name" value="SBP_bac_11"/>
    <property type="match status" value="1"/>
</dbReference>
<proteinExistence type="inferred from homology"/>
<dbReference type="RefSeq" id="WP_281484159.1">
    <property type="nucleotide sequence ID" value="NZ_CP124543.1"/>
</dbReference>
<dbReference type="PANTHER" id="PTHR30632:SF0">
    <property type="entry name" value="SULFATE-BINDING PROTEIN"/>
    <property type="match status" value="1"/>
</dbReference>
<evidence type="ECO:0000313" key="8">
    <source>
        <dbReference type="Proteomes" id="UP001223520"/>
    </source>
</evidence>
<sequence>MKRRRFFALITWISISFLAVVGCSQLTSNTPANQATQSPNTQSQAAQLTVSAAASMQDAMKAVGQAYQQEHSNTKITYNFGSSGTLAQQIQQGAPADIFISANEKFMDELDKKDLLLPGTRKDLLKNDVVLIVPNKANAPNISDFQQLTSSNIKRFSIGDPESVPAGRYAKEVLTNAKIYDRLKSKTVFAKDVRQVLSYVELGNVDAGIVYATDAKISDKVKVVATAPENTHKPIVYPVGAIKRTQNPEAAKEFIQFLKSDRATDAFKKYGFQIAN</sequence>
<feature type="chain" id="PRO_5042556642" evidence="6">
    <location>
        <begin position="20"/>
        <end position="276"/>
    </location>
</feature>
<dbReference type="EMBL" id="CP124543">
    <property type="protein sequence ID" value="WGV26915.1"/>
    <property type="molecule type" value="Genomic_DNA"/>
</dbReference>
<feature type="binding site" evidence="5">
    <location>
        <position position="166"/>
    </location>
    <ligand>
        <name>molybdate</name>
        <dbReference type="ChEBI" id="CHEBI:36264"/>
    </ligand>
</feature>
<dbReference type="KEGG" id="hbq:QI031_05280"/>
<feature type="binding site" evidence="5">
    <location>
        <position position="211"/>
    </location>
    <ligand>
        <name>molybdate</name>
        <dbReference type="ChEBI" id="CHEBI:36264"/>
    </ligand>
</feature>
<accession>A0AAJ6NUP0</accession>
<evidence type="ECO:0000256" key="4">
    <source>
        <dbReference type="ARBA" id="ARBA00022729"/>
    </source>
</evidence>
<dbReference type="PROSITE" id="PS51257">
    <property type="entry name" value="PROKAR_LIPOPROTEIN"/>
    <property type="match status" value="1"/>
</dbReference>
<dbReference type="InterPro" id="IPR041879">
    <property type="entry name" value="YvgL-like_PBP2"/>
</dbReference>
<keyword evidence="4 6" id="KW-0732">Signal</keyword>
<evidence type="ECO:0000256" key="2">
    <source>
        <dbReference type="ARBA" id="ARBA00022505"/>
    </source>
</evidence>
<comment type="similarity">
    <text evidence="1">Belongs to the bacterial solute-binding protein ModA family.</text>
</comment>
<organism evidence="7 8">
    <name type="scientific">Halotia branconii CENA392</name>
    <dbReference type="NCBI Taxonomy" id="1539056"/>
    <lineage>
        <taxon>Bacteria</taxon>
        <taxon>Bacillati</taxon>
        <taxon>Cyanobacteriota</taxon>
        <taxon>Cyanophyceae</taxon>
        <taxon>Nostocales</taxon>
        <taxon>Nodulariaceae</taxon>
        <taxon>Halotia</taxon>
    </lineage>
</organism>
<feature type="binding site" evidence="5">
    <location>
        <position position="193"/>
    </location>
    <ligand>
        <name>molybdate</name>
        <dbReference type="ChEBI" id="CHEBI:36264"/>
    </ligand>
</feature>
<feature type="binding site" evidence="5">
    <location>
        <position position="55"/>
    </location>
    <ligand>
        <name>molybdate</name>
        <dbReference type="ChEBI" id="CHEBI:36264"/>
    </ligand>
</feature>
<evidence type="ECO:0000256" key="3">
    <source>
        <dbReference type="ARBA" id="ARBA00022723"/>
    </source>
</evidence>
<dbReference type="AlphaFoldDB" id="A0AAJ6NUP0"/>
<keyword evidence="3 5" id="KW-0479">Metal-binding</keyword>
<dbReference type="InterPro" id="IPR005950">
    <property type="entry name" value="ModA"/>
</dbReference>
<dbReference type="GO" id="GO:1901359">
    <property type="term" value="F:tungstate binding"/>
    <property type="evidence" value="ECO:0007669"/>
    <property type="project" value="UniProtKB-ARBA"/>
</dbReference>
<keyword evidence="2 5" id="KW-0500">Molybdenum</keyword>
<evidence type="ECO:0000256" key="6">
    <source>
        <dbReference type="SAM" id="SignalP"/>
    </source>
</evidence>
<name>A0AAJ6NUP0_9CYAN</name>
<dbReference type="PANTHER" id="PTHR30632">
    <property type="entry name" value="MOLYBDATE-BINDING PERIPLASMIC PROTEIN"/>
    <property type="match status" value="1"/>
</dbReference>
<dbReference type="InterPro" id="IPR050682">
    <property type="entry name" value="ModA/WtpA"/>
</dbReference>
<protein>
    <submittedName>
        <fullName evidence="7">Molybdate ABC transporter substrate-binding protein</fullName>
    </submittedName>
</protein>
<dbReference type="Proteomes" id="UP001223520">
    <property type="component" value="Chromosome"/>
</dbReference>
<dbReference type="GO" id="GO:0015689">
    <property type="term" value="P:molybdate ion transport"/>
    <property type="evidence" value="ECO:0007669"/>
    <property type="project" value="InterPro"/>
</dbReference>
<dbReference type="GO" id="GO:0046872">
    <property type="term" value="F:metal ion binding"/>
    <property type="evidence" value="ECO:0007669"/>
    <property type="project" value="UniProtKB-KW"/>
</dbReference>